<name>A0A6N7QQF9_9GAMM</name>
<organism evidence="2 3">
    <name type="scientific">Spiribacter salilacus</name>
    <dbReference type="NCBI Taxonomy" id="2664894"/>
    <lineage>
        <taxon>Bacteria</taxon>
        <taxon>Pseudomonadati</taxon>
        <taxon>Pseudomonadota</taxon>
        <taxon>Gammaproteobacteria</taxon>
        <taxon>Chromatiales</taxon>
        <taxon>Ectothiorhodospiraceae</taxon>
        <taxon>Spiribacter</taxon>
    </lineage>
</organism>
<dbReference type="RefSeq" id="WP_153718659.1">
    <property type="nucleotide sequence ID" value="NZ_WJPP01000001.1"/>
</dbReference>
<comment type="caution">
    <text evidence="2">The sequence shown here is derived from an EMBL/GenBank/DDBJ whole genome shotgun (WGS) entry which is preliminary data.</text>
</comment>
<sequence length="270" mass="30188">MPTKSHHKLLLSLWFSASLFSTTLSAQPSEEDLAPHIVDYFQSDDAQREIVQNLDIPADREDIYRDHLQKLFSEEGLIDEIALNTAGILASAPNTKLETLQPSFAEVGFAIAENAVSEGLQRLPPAEARLLVAHDLVATNELPPRLCMAAINNELSAAEQTALSIDYQNLLPRQTLREYLTLTRRAMQAHYRGSPMPRSISPSQQKIANEAFYQRLFEHPHYELLSKVLANPDQYSDAENCWANIETGWIVLETPGVIGDWLIISLIGSL</sequence>
<protein>
    <recommendedName>
        <fullName evidence="4">DUF2059 domain-containing protein</fullName>
    </recommendedName>
</protein>
<proteinExistence type="predicted"/>
<dbReference type="AlphaFoldDB" id="A0A6N7QQF9"/>
<dbReference type="Proteomes" id="UP000433788">
    <property type="component" value="Unassembled WGS sequence"/>
</dbReference>
<feature type="chain" id="PRO_5026900609" description="DUF2059 domain-containing protein" evidence="1">
    <location>
        <begin position="27"/>
        <end position="270"/>
    </location>
</feature>
<evidence type="ECO:0000313" key="2">
    <source>
        <dbReference type="EMBL" id="MRH77623.1"/>
    </source>
</evidence>
<reference evidence="2 3" key="1">
    <citation type="submission" date="2019-11" db="EMBL/GenBank/DDBJ databases">
        <authorList>
            <person name="Zhang X.Y."/>
        </authorList>
    </citation>
    <scope>NUCLEOTIDE SEQUENCE [LARGE SCALE GENOMIC DNA]</scope>
    <source>
        <strain evidence="2 3">C176</strain>
    </source>
</reference>
<evidence type="ECO:0008006" key="4">
    <source>
        <dbReference type="Google" id="ProtNLM"/>
    </source>
</evidence>
<gene>
    <name evidence="2" type="ORF">GH984_02780</name>
</gene>
<evidence type="ECO:0000313" key="3">
    <source>
        <dbReference type="Proteomes" id="UP000433788"/>
    </source>
</evidence>
<dbReference type="EMBL" id="WJPP01000001">
    <property type="protein sequence ID" value="MRH77623.1"/>
    <property type="molecule type" value="Genomic_DNA"/>
</dbReference>
<evidence type="ECO:0000256" key="1">
    <source>
        <dbReference type="SAM" id="SignalP"/>
    </source>
</evidence>
<feature type="signal peptide" evidence="1">
    <location>
        <begin position="1"/>
        <end position="26"/>
    </location>
</feature>
<keyword evidence="3" id="KW-1185">Reference proteome</keyword>
<accession>A0A6N7QQF9</accession>
<keyword evidence="1" id="KW-0732">Signal</keyword>